<organism evidence="1 2">
    <name type="scientific">Lupinus albus</name>
    <name type="common">White lupine</name>
    <name type="synonym">Lupinus termis</name>
    <dbReference type="NCBI Taxonomy" id="3870"/>
    <lineage>
        <taxon>Eukaryota</taxon>
        <taxon>Viridiplantae</taxon>
        <taxon>Streptophyta</taxon>
        <taxon>Embryophyta</taxon>
        <taxon>Tracheophyta</taxon>
        <taxon>Spermatophyta</taxon>
        <taxon>Magnoliopsida</taxon>
        <taxon>eudicotyledons</taxon>
        <taxon>Gunneridae</taxon>
        <taxon>Pentapetalae</taxon>
        <taxon>rosids</taxon>
        <taxon>fabids</taxon>
        <taxon>Fabales</taxon>
        <taxon>Fabaceae</taxon>
        <taxon>Papilionoideae</taxon>
        <taxon>50 kb inversion clade</taxon>
        <taxon>genistoids sensu lato</taxon>
        <taxon>core genistoids</taxon>
        <taxon>Genisteae</taxon>
        <taxon>Lupinus</taxon>
    </lineage>
</organism>
<gene>
    <name evidence="1" type="ORF">Lalb_Chr01g0018421</name>
</gene>
<evidence type="ECO:0000313" key="1">
    <source>
        <dbReference type="EMBL" id="KAE9621782.1"/>
    </source>
</evidence>
<sequence>MAGIALLLDLWRKNHINLSTSGFHSSPTFHSSSLFSASAAATAASFAAGTTFASRAFFGSPVAYCDAGAALSEDYISTTQSAPWRINNYDALRYSTKQYNVELKPLFSAFELRSFTMTSIRSFLMFYLPLLEPRAEMEDDEDFLEDNGERQVDLVVPFKKSVKQIIRETSVVTTRRILERIAVHYVSQRMAWKLLKDVPRSATRKAGRKMSTLVYSLSVSRTTFRGHMLGVAASWLVQVGIELYRFFNSIFKSTDEDDDVDKTKQVGLLGQKVFVASVRCSSSLIFASIGAGIGATIVRPSLGQWIGCAAGDLAGPIIVAFCADQVFKVNL</sequence>
<name>A0A6A4R8Y1_LUPAL</name>
<proteinExistence type="predicted"/>
<dbReference type="Proteomes" id="UP000447434">
    <property type="component" value="Chromosome 1"/>
</dbReference>
<dbReference type="PANTHER" id="PTHR36074">
    <property type="entry name" value="ISOPENTENYL-DIPHOSPHATE DELTA-ISOMERASE"/>
    <property type="match status" value="1"/>
</dbReference>
<accession>A0A6A4R8Y1</accession>
<dbReference type="OrthoDB" id="1925570at2759"/>
<protein>
    <submittedName>
        <fullName evidence="1">Uncharacterized protein</fullName>
    </submittedName>
</protein>
<dbReference type="PANTHER" id="PTHR36074:SF1">
    <property type="entry name" value="ISOPENTENYL-DIPHOSPHATE DELTA-ISOMERASE"/>
    <property type="match status" value="1"/>
</dbReference>
<evidence type="ECO:0000313" key="2">
    <source>
        <dbReference type="Proteomes" id="UP000447434"/>
    </source>
</evidence>
<dbReference type="AlphaFoldDB" id="A0A6A4R8Y1"/>
<keyword evidence="2" id="KW-1185">Reference proteome</keyword>
<comment type="caution">
    <text evidence="1">The sequence shown here is derived from an EMBL/GenBank/DDBJ whole genome shotgun (WGS) entry which is preliminary data.</text>
</comment>
<dbReference type="EMBL" id="WOCE01000001">
    <property type="protein sequence ID" value="KAE9621782.1"/>
    <property type="molecule type" value="Genomic_DNA"/>
</dbReference>
<reference evidence="2" key="1">
    <citation type="journal article" date="2020" name="Nat. Commun.">
        <title>Genome sequence of the cluster root forming white lupin.</title>
        <authorList>
            <person name="Hufnagel B."/>
            <person name="Marques A."/>
            <person name="Soriano A."/>
            <person name="Marques L."/>
            <person name="Divol F."/>
            <person name="Doumas P."/>
            <person name="Sallet E."/>
            <person name="Mancinotti D."/>
            <person name="Carrere S."/>
            <person name="Marande W."/>
            <person name="Arribat S."/>
            <person name="Keller J."/>
            <person name="Huneau C."/>
            <person name="Blein T."/>
            <person name="Aime D."/>
            <person name="Laguerre M."/>
            <person name="Taylor J."/>
            <person name="Schubert V."/>
            <person name="Nelson M."/>
            <person name="Geu-Flores F."/>
            <person name="Crespi M."/>
            <person name="Gallardo-Guerrero K."/>
            <person name="Delaux P.-M."/>
            <person name="Salse J."/>
            <person name="Berges H."/>
            <person name="Guyot R."/>
            <person name="Gouzy J."/>
            <person name="Peret B."/>
        </authorList>
    </citation>
    <scope>NUCLEOTIDE SEQUENCE [LARGE SCALE GENOMIC DNA]</scope>
    <source>
        <strain evidence="2">cv. Amiga</strain>
    </source>
</reference>